<reference evidence="4 5" key="1">
    <citation type="journal article" date="2017" name="Int. J. Parasitol.">
        <title>The genome of the protozoan parasite Cystoisospora suis and a reverse vaccinology approach to identify vaccine candidates.</title>
        <authorList>
            <person name="Palmieri N."/>
            <person name="Shrestha A."/>
            <person name="Ruttkowski B."/>
            <person name="Beck T."/>
            <person name="Vogl C."/>
            <person name="Tomley F."/>
            <person name="Blake D.P."/>
            <person name="Joachim A."/>
        </authorList>
    </citation>
    <scope>NUCLEOTIDE SEQUENCE [LARGE SCALE GENOMIC DNA]</scope>
    <source>
        <strain evidence="4 5">Wien I</strain>
    </source>
</reference>
<dbReference type="EMBL" id="MIGC01004853">
    <property type="protein sequence ID" value="PHJ17591.1"/>
    <property type="molecule type" value="Genomic_DNA"/>
</dbReference>
<dbReference type="PANTHER" id="PTHR46093">
    <property type="entry name" value="ACYL-COA-BINDING DOMAIN-CONTAINING PROTEIN 5"/>
    <property type="match status" value="1"/>
</dbReference>
<dbReference type="SUPFAM" id="SSF117281">
    <property type="entry name" value="Kelch motif"/>
    <property type="match status" value="1"/>
</dbReference>
<dbReference type="AlphaFoldDB" id="A0A2C6JMH9"/>
<evidence type="ECO:0000313" key="4">
    <source>
        <dbReference type="EMBL" id="PHJ17591.1"/>
    </source>
</evidence>
<dbReference type="VEuPathDB" id="ToxoDB:CSUI_008585"/>
<feature type="region of interest" description="Disordered" evidence="3">
    <location>
        <begin position="1"/>
        <end position="29"/>
    </location>
</feature>
<feature type="compositionally biased region" description="Low complexity" evidence="3">
    <location>
        <begin position="197"/>
        <end position="212"/>
    </location>
</feature>
<organism evidence="4 5">
    <name type="scientific">Cystoisospora suis</name>
    <dbReference type="NCBI Taxonomy" id="483139"/>
    <lineage>
        <taxon>Eukaryota</taxon>
        <taxon>Sar</taxon>
        <taxon>Alveolata</taxon>
        <taxon>Apicomplexa</taxon>
        <taxon>Conoidasida</taxon>
        <taxon>Coccidia</taxon>
        <taxon>Eucoccidiorida</taxon>
        <taxon>Eimeriorina</taxon>
        <taxon>Sarcocystidae</taxon>
        <taxon>Cystoisospora</taxon>
    </lineage>
</organism>
<dbReference type="GeneID" id="94431924"/>
<feature type="compositionally biased region" description="Low complexity" evidence="3">
    <location>
        <begin position="227"/>
        <end position="240"/>
    </location>
</feature>
<sequence length="262" mass="28745">MLGEGEEEEAYLTCHEERKEEEEEEKKKKKTFWEKVDLLRDSHHSSLHSAREGKEGKEESSFSGVRTAEEDENDAVEVEVTNALFEFYADSRVWVLHEIKGGSQQPSPRFRHSAVICGGGMYMYVLGGTDAHGRLCSLNLLYQLDIPSKTWRCIDLGGAKIRPADLLTTFAADGCLHVFGGRDSMDEVTNLLYSVSLPSSSSSSSSSSSFSSVGKGEKKSRRRRVQRNPQRNWTSSSSLAEGGGGGAGGVFASFFFSSSSSS</sequence>
<protein>
    <submittedName>
        <fullName evidence="4">Kelch repeat-containing protein</fullName>
    </submittedName>
</protein>
<dbReference type="Gene3D" id="2.120.10.80">
    <property type="entry name" value="Kelch-type beta propeller"/>
    <property type="match status" value="1"/>
</dbReference>
<accession>A0A2C6JMH9</accession>
<feature type="compositionally biased region" description="Acidic residues" evidence="3">
    <location>
        <begin position="1"/>
        <end position="10"/>
    </location>
</feature>
<evidence type="ECO:0000256" key="3">
    <source>
        <dbReference type="SAM" id="MobiDB-lite"/>
    </source>
</evidence>
<feature type="region of interest" description="Disordered" evidence="3">
    <location>
        <begin position="43"/>
        <end position="74"/>
    </location>
</feature>
<dbReference type="InterPro" id="IPR015915">
    <property type="entry name" value="Kelch-typ_b-propeller"/>
</dbReference>
<keyword evidence="2" id="KW-0677">Repeat</keyword>
<evidence type="ECO:0000256" key="2">
    <source>
        <dbReference type="ARBA" id="ARBA00022737"/>
    </source>
</evidence>
<dbReference type="RefSeq" id="XP_067919309.1">
    <property type="nucleotide sequence ID" value="XM_068068713.1"/>
</dbReference>
<evidence type="ECO:0000313" key="5">
    <source>
        <dbReference type="Proteomes" id="UP000221165"/>
    </source>
</evidence>
<dbReference type="PANTHER" id="PTHR46093:SF18">
    <property type="entry name" value="FIBRONECTIN TYPE-III DOMAIN-CONTAINING PROTEIN"/>
    <property type="match status" value="1"/>
</dbReference>
<proteinExistence type="predicted"/>
<dbReference type="Pfam" id="PF24681">
    <property type="entry name" value="Kelch_KLHDC2_KLHL20_DRC7"/>
    <property type="match status" value="1"/>
</dbReference>
<comment type="caution">
    <text evidence="4">The sequence shown here is derived from an EMBL/GenBank/DDBJ whole genome shotgun (WGS) entry which is preliminary data.</text>
</comment>
<feature type="region of interest" description="Disordered" evidence="3">
    <location>
        <begin position="197"/>
        <end position="244"/>
    </location>
</feature>
<feature type="compositionally biased region" description="Basic and acidic residues" evidence="3">
    <location>
        <begin position="43"/>
        <end position="60"/>
    </location>
</feature>
<dbReference type="Proteomes" id="UP000221165">
    <property type="component" value="Unassembled WGS sequence"/>
</dbReference>
<evidence type="ECO:0000256" key="1">
    <source>
        <dbReference type="ARBA" id="ARBA00022441"/>
    </source>
</evidence>
<keyword evidence="1" id="KW-0880">Kelch repeat</keyword>
<gene>
    <name evidence="4" type="ORF">CSUI_008585</name>
</gene>
<name>A0A2C6JMH9_9APIC</name>
<keyword evidence="5" id="KW-1185">Reference proteome</keyword>